<evidence type="ECO:0008006" key="4">
    <source>
        <dbReference type="Google" id="ProtNLM"/>
    </source>
</evidence>
<reference evidence="2 3" key="1">
    <citation type="submission" date="2021-01" db="EMBL/GenBank/DDBJ databases">
        <title>Whole genome shotgun sequence of Actinoplanes deccanensis NBRC 13994.</title>
        <authorList>
            <person name="Komaki H."/>
            <person name="Tamura T."/>
        </authorList>
    </citation>
    <scope>NUCLEOTIDE SEQUENCE [LARGE SCALE GENOMIC DNA]</scope>
    <source>
        <strain evidence="2 3">NBRC 13994</strain>
    </source>
</reference>
<keyword evidence="1" id="KW-0472">Membrane</keyword>
<sequence length="401" mass="41994">MSWAIVAPFFTLLVQLAIGDPDFTAAGFLPPVATVLACALVSVPLHEGGHLLAALLLRLEVTEVRIRYAAPAYVRVRAGAPRWRFVLFHLAGPAVNAGIAAALFHYATRPMPQLARECLAAAALTSAVLGLENLVPRTFDGFRSDGAEVLRRLFRPAQARADIALAPEALRRVADGTIDDAALDAFIDTTADARVATAAVWLRFLRKQGLRAGNGSEPLTVAHVTIGPSAAADHARVHAYVTSSAAEPEVFDALAPAVGVLPGLGQLHRVLVDGMPADPVAVARIEAVAAAYAGRRPEALYRRVLDSLVDLLGGRPAEAHDRLLGIEPTAEADRTDAVSIRLLAASRLGDHAEADRLVHALRAVHARAGTPGGGELPPVLAAILAGSRNGMVTPGEAPPGR</sequence>
<keyword evidence="3" id="KW-1185">Reference proteome</keyword>
<dbReference type="Proteomes" id="UP000609879">
    <property type="component" value="Unassembled WGS sequence"/>
</dbReference>
<evidence type="ECO:0000313" key="3">
    <source>
        <dbReference type="Proteomes" id="UP000609879"/>
    </source>
</evidence>
<feature type="transmembrane region" description="Helical" evidence="1">
    <location>
        <begin position="29"/>
        <end position="57"/>
    </location>
</feature>
<evidence type="ECO:0000256" key="1">
    <source>
        <dbReference type="SAM" id="Phobius"/>
    </source>
</evidence>
<evidence type="ECO:0000313" key="2">
    <source>
        <dbReference type="EMBL" id="GID74147.1"/>
    </source>
</evidence>
<accession>A0ABQ3Y2E7</accession>
<keyword evidence="1" id="KW-0812">Transmembrane</keyword>
<gene>
    <name evidence="2" type="ORF">Ade02nite_27880</name>
</gene>
<dbReference type="EMBL" id="BOMI01000050">
    <property type="protein sequence ID" value="GID74147.1"/>
    <property type="molecule type" value="Genomic_DNA"/>
</dbReference>
<proteinExistence type="predicted"/>
<comment type="caution">
    <text evidence="2">The sequence shown here is derived from an EMBL/GenBank/DDBJ whole genome shotgun (WGS) entry which is preliminary data.</text>
</comment>
<organism evidence="2 3">
    <name type="scientific">Paractinoplanes deccanensis</name>
    <dbReference type="NCBI Taxonomy" id="113561"/>
    <lineage>
        <taxon>Bacteria</taxon>
        <taxon>Bacillati</taxon>
        <taxon>Actinomycetota</taxon>
        <taxon>Actinomycetes</taxon>
        <taxon>Micromonosporales</taxon>
        <taxon>Micromonosporaceae</taxon>
        <taxon>Paractinoplanes</taxon>
    </lineage>
</organism>
<protein>
    <recommendedName>
        <fullName evidence="4">Peptidase M50 domain-containing protein</fullName>
    </recommendedName>
</protein>
<keyword evidence="1" id="KW-1133">Transmembrane helix</keyword>
<name>A0ABQ3Y2E7_9ACTN</name>
<feature type="transmembrane region" description="Helical" evidence="1">
    <location>
        <begin position="85"/>
        <end position="107"/>
    </location>
</feature>